<evidence type="ECO:0000313" key="2">
    <source>
        <dbReference type="Proteomes" id="UP000031586"/>
    </source>
</evidence>
<dbReference type="EMBL" id="JPRD01000015">
    <property type="protein sequence ID" value="KIF53244.1"/>
    <property type="molecule type" value="Genomic_DNA"/>
</dbReference>
<reference evidence="1 2" key="1">
    <citation type="submission" date="2014-07" db="EMBL/GenBank/DDBJ databases">
        <title>Unique and conserved regions in Vibrio harveyi and related species in comparison with the shrimp pathogen Vibrio harveyi CAIM 1792.</title>
        <authorList>
            <person name="Espinoza-Valles I."/>
            <person name="Vora G."/>
            <person name="Leekitcharoenphon P."/>
            <person name="Ussery D."/>
            <person name="Hoj L."/>
            <person name="Gomez-Gil B."/>
        </authorList>
    </citation>
    <scope>NUCLEOTIDE SEQUENCE [LARGE SCALE GENOMIC DNA]</scope>
    <source>
        <strain evidence="2">CAIM 1854 / LMG 25443</strain>
    </source>
</reference>
<organism evidence="1 2">
    <name type="scientific">Vibrio owensii CAIM 1854 = LMG 25443</name>
    <dbReference type="NCBI Taxonomy" id="1229493"/>
    <lineage>
        <taxon>Bacteria</taxon>
        <taxon>Pseudomonadati</taxon>
        <taxon>Pseudomonadota</taxon>
        <taxon>Gammaproteobacteria</taxon>
        <taxon>Vibrionales</taxon>
        <taxon>Vibrionaceae</taxon>
        <taxon>Vibrio</taxon>
    </lineage>
</organism>
<dbReference type="Proteomes" id="UP000031586">
    <property type="component" value="Unassembled WGS sequence"/>
</dbReference>
<dbReference type="AlphaFoldDB" id="A0A0C1ZAQ3"/>
<dbReference type="PATRIC" id="fig|1229493.5.peg.1078"/>
<accession>A0A0C1ZAQ3</accession>
<comment type="caution">
    <text evidence="1">The sequence shown here is derived from an EMBL/GenBank/DDBJ whole genome shotgun (WGS) entry which is preliminary data.</text>
</comment>
<name>A0A0C1ZAQ3_9VIBR</name>
<dbReference type="RefSeq" id="WP_020194434.1">
    <property type="nucleotide sequence ID" value="NZ_BAOH01000005.1"/>
</dbReference>
<sequence length="65" mass="7298">MKIENLSDDAKESLVAMIQHCTSHGIGMGMDEGFDVDDKKRPFRLELESLAKELESQIDSNKTTN</sequence>
<proteinExistence type="predicted"/>
<evidence type="ECO:0000313" key="1">
    <source>
        <dbReference type="EMBL" id="KIF53244.1"/>
    </source>
</evidence>
<protein>
    <submittedName>
        <fullName evidence="1">Uncharacterized protein</fullName>
    </submittedName>
</protein>
<gene>
    <name evidence="1" type="ORF">H735_09965</name>
</gene>